<evidence type="ECO:0000256" key="2">
    <source>
        <dbReference type="ARBA" id="ARBA00022630"/>
    </source>
</evidence>
<dbReference type="PANTHER" id="PTHR42973:SF8">
    <property type="entry name" value="FAD-BINDING PCMH-TYPE DOMAIN-CONTAINING PROTEIN"/>
    <property type="match status" value="1"/>
</dbReference>
<dbReference type="GeneID" id="36291145"/>
<dbReference type="OrthoDB" id="415825at2759"/>
<evidence type="ECO:0000256" key="4">
    <source>
        <dbReference type="ARBA" id="ARBA00023002"/>
    </source>
</evidence>
<dbReference type="Gene3D" id="3.30.465.10">
    <property type="match status" value="1"/>
</dbReference>
<gene>
    <name evidence="7" type="ORF">VC83_08102</name>
</gene>
<dbReference type="InterPro" id="IPR016166">
    <property type="entry name" value="FAD-bd_PCMH"/>
</dbReference>
<dbReference type="InterPro" id="IPR016167">
    <property type="entry name" value="FAD-bd_PCMH_sub1"/>
</dbReference>
<reference evidence="7" key="1">
    <citation type="submission" date="2016-03" db="EMBL/GenBank/DDBJ databases">
        <title>Updated assembly of Pseudogymnoascus destructans, the fungus causing white-nose syndrome of bats.</title>
        <authorList>
            <person name="Palmer J.M."/>
            <person name="Drees K.P."/>
            <person name="Foster J.T."/>
            <person name="Lindner D.L."/>
        </authorList>
    </citation>
    <scope>NUCLEOTIDE SEQUENCE [LARGE SCALE GENOMIC DNA]</scope>
    <source>
        <strain evidence="7">20631-21</strain>
    </source>
</reference>
<dbReference type="Pfam" id="PF01565">
    <property type="entry name" value="FAD_binding_4"/>
    <property type="match status" value="1"/>
</dbReference>
<dbReference type="RefSeq" id="XP_024321262.1">
    <property type="nucleotide sequence ID" value="XM_024471663.1"/>
</dbReference>
<keyword evidence="2" id="KW-0285">Flavoprotein</keyword>
<keyword evidence="5" id="KW-0732">Signal</keyword>
<organism evidence="7">
    <name type="scientific">Pseudogymnoascus destructans</name>
    <dbReference type="NCBI Taxonomy" id="655981"/>
    <lineage>
        <taxon>Eukaryota</taxon>
        <taxon>Fungi</taxon>
        <taxon>Dikarya</taxon>
        <taxon>Ascomycota</taxon>
        <taxon>Pezizomycotina</taxon>
        <taxon>Leotiomycetes</taxon>
        <taxon>Thelebolales</taxon>
        <taxon>Thelebolaceae</taxon>
        <taxon>Pseudogymnoascus</taxon>
    </lineage>
</organism>
<dbReference type="InterPro" id="IPR012951">
    <property type="entry name" value="BBE"/>
</dbReference>
<comment type="similarity">
    <text evidence="1">Belongs to the oxygen-dependent FAD-linked oxidoreductase family.</text>
</comment>
<evidence type="ECO:0000313" key="7">
    <source>
        <dbReference type="EMBL" id="OAF55964.1"/>
    </source>
</evidence>
<dbReference type="PROSITE" id="PS51387">
    <property type="entry name" value="FAD_PCMH"/>
    <property type="match status" value="1"/>
</dbReference>
<keyword evidence="3" id="KW-0274">FAD</keyword>
<evidence type="ECO:0000259" key="6">
    <source>
        <dbReference type="PROSITE" id="PS51387"/>
    </source>
</evidence>
<dbReference type="GO" id="GO:0016491">
    <property type="term" value="F:oxidoreductase activity"/>
    <property type="evidence" value="ECO:0007669"/>
    <property type="project" value="UniProtKB-KW"/>
</dbReference>
<accession>A0A177A4T7</accession>
<proteinExistence type="inferred from homology"/>
<dbReference type="InterPro" id="IPR006094">
    <property type="entry name" value="Oxid_FAD_bind_N"/>
</dbReference>
<dbReference type="InterPro" id="IPR016169">
    <property type="entry name" value="FAD-bd_PCMH_sub2"/>
</dbReference>
<evidence type="ECO:0000256" key="5">
    <source>
        <dbReference type="SAM" id="SignalP"/>
    </source>
</evidence>
<evidence type="ECO:0000256" key="1">
    <source>
        <dbReference type="ARBA" id="ARBA00005466"/>
    </source>
</evidence>
<feature type="signal peptide" evidence="5">
    <location>
        <begin position="1"/>
        <end position="19"/>
    </location>
</feature>
<evidence type="ECO:0000256" key="3">
    <source>
        <dbReference type="ARBA" id="ARBA00022827"/>
    </source>
</evidence>
<dbReference type="eggNOG" id="ENOG502SJ3M">
    <property type="taxonomic scope" value="Eukaryota"/>
</dbReference>
<dbReference type="InterPro" id="IPR036318">
    <property type="entry name" value="FAD-bd_PCMH-like_sf"/>
</dbReference>
<feature type="domain" description="FAD-binding PCMH-type" evidence="6">
    <location>
        <begin position="74"/>
        <end position="245"/>
    </location>
</feature>
<dbReference type="SUPFAM" id="SSF56176">
    <property type="entry name" value="FAD-binding/transporter-associated domain-like"/>
    <property type="match status" value="1"/>
</dbReference>
<sequence>MKISTGLAASLALFHSVAAGPLAAGHTQPRGSTSRNILSVKIQRDLGAQLSPSTTIFGPSDPAYSNATHRWDTFAAPTVPVVVEVGAESDVAKVVKYCNENCIDFLAYNTGHGSTATLGRFNGVMISLSKLTQITIQPDGKSAWLQGGTRGGPLNAYLWDKGYVTTTGACDCVGVAGVGLGGGHGRLEGVYGMISDNIRQLNVVLANGSAVRVNATSYIDLYWAMRGAGHNFGIVTSSEMNLYPHGPSTWLYKNYLWKGDKLNDIFTAINVLHGNGTTPVNMTYNNGLFLYIPAIDIKKPVIAWQFSFRGSAAEAAKYFKPFDAIAAVSIDSGSVPYPSLAHAQSTGLDDPACTSSTIRLITTAGLRVFNLTAEQQIFDSFTKRIAEQPSLATGPYIIHEGYSTEGVKAVNPADSAYPFRDNIHLTQFQGNLAANASKQDQDQMWKWAREVQDLWNAGQPTRQPDVYVNYASGFETVQDWYGHEPWRVAKLRRVKADYDPSNRFRFYNPVN</sequence>
<dbReference type="Gene3D" id="3.30.43.10">
    <property type="entry name" value="Uridine Diphospho-n-acetylenolpyruvylglucosamine Reductase, domain 2"/>
    <property type="match status" value="1"/>
</dbReference>
<dbReference type="Gene3D" id="3.40.462.20">
    <property type="match status" value="1"/>
</dbReference>
<dbReference type="InterPro" id="IPR050416">
    <property type="entry name" value="FAD-linked_Oxidoreductase"/>
</dbReference>
<dbReference type="PANTHER" id="PTHR42973">
    <property type="entry name" value="BINDING OXIDOREDUCTASE, PUTATIVE (AFU_ORTHOLOGUE AFUA_1G17690)-RELATED"/>
    <property type="match status" value="1"/>
</dbReference>
<feature type="chain" id="PRO_5008056337" description="FAD-binding PCMH-type domain-containing protein" evidence="5">
    <location>
        <begin position="20"/>
        <end position="511"/>
    </location>
</feature>
<dbReference type="EMBL" id="KV441406">
    <property type="protein sequence ID" value="OAF55964.1"/>
    <property type="molecule type" value="Genomic_DNA"/>
</dbReference>
<dbReference type="Proteomes" id="UP000077154">
    <property type="component" value="Unassembled WGS sequence"/>
</dbReference>
<dbReference type="Pfam" id="PF08031">
    <property type="entry name" value="BBE"/>
    <property type="match status" value="1"/>
</dbReference>
<keyword evidence="4" id="KW-0560">Oxidoreductase</keyword>
<protein>
    <recommendedName>
        <fullName evidence="6">FAD-binding PCMH-type domain-containing protein</fullName>
    </recommendedName>
</protein>
<dbReference type="AlphaFoldDB" id="A0A177A4T7"/>
<dbReference type="GO" id="GO:0071949">
    <property type="term" value="F:FAD binding"/>
    <property type="evidence" value="ECO:0007669"/>
    <property type="project" value="InterPro"/>
</dbReference>
<dbReference type="VEuPathDB" id="FungiDB:GMDG_08552"/>
<name>A0A177A4T7_9PEZI</name>